<dbReference type="STRING" id="560819.SAMN05428998_14837"/>
<dbReference type="Pfam" id="PF10123">
    <property type="entry name" value="Mu-like_Pro"/>
    <property type="match status" value="1"/>
</dbReference>
<evidence type="ECO:0000313" key="2">
    <source>
        <dbReference type="Proteomes" id="UP000192917"/>
    </source>
</evidence>
<dbReference type="InterPro" id="IPR012106">
    <property type="entry name" value="Phage_Mu_Gp1"/>
</dbReference>
<dbReference type="Proteomes" id="UP000192917">
    <property type="component" value="Unassembled WGS sequence"/>
</dbReference>
<gene>
    <name evidence="1" type="ORF">SAMN05428998_14837</name>
</gene>
<evidence type="ECO:0000313" key="1">
    <source>
        <dbReference type="EMBL" id="SMF83012.1"/>
    </source>
</evidence>
<dbReference type="PIRSF" id="PIRSF016624">
    <property type="entry name" value="Mu_prophg_I"/>
    <property type="match status" value="1"/>
</dbReference>
<dbReference type="EMBL" id="FWZX01000048">
    <property type="protein sequence ID" value="SMF83012.1"/>
    <property type="molecule type" value="Genomic_DNA"/>
</dbReference>
<accession>A0A1Y6CQ92</accession>
<dbReference type="AlphaFoldDB" id="A0A1Y6CQ92"/>
<reference evidence="1 2" key="1">
    <citation type="submission" date="2017-04" db="EMBL/GenBank/DDBJ databases">
        <authorList>
            <person name="Afonso C.L."/>
            <person name="Miller P.J."/>
            <person name="Scott M.A."/>
            <person name="Spackman E."/>
            <person name="Goraichik I."/>
            <person name="Dimitrov K.M."/>
            <person name="Suarez D.L."/>
            <person name="Swayne D.E."/>
        </authorList>
    </citation>
    <scope>NUCLEOTIDE SEQUENCE [LARGE SCALE GENOMIC DNA]</scope>
    <source>
        <strain evidence="1 2">USBA 355</strain>
    </source>
</reference>
<protein>
    <submittedName>
        <fullName evidence="1">Mu-like prophage I protein</fullName>
    </submittedName>
</protein>
<name>A0A1Y6CQ92_9PROT</name>
<sequence>MDLKSLCFQLSAGQVPEWVPILPIPADGVLAARDGRRWSLKDPAKVVANTRALKMDLPWDYEHQTDLAASNGQPAPAAGWIKEIEVRDDAIWARVEWTDKARAMIQAGEYRYYSPVFMATKKAPHEITRILRVALTNDPALEVKALTRREDDPTTEEETMTEEQLKALCKALGLKEGSSAEEILKSADTLSTAVAAAKKKAEDGAEAPAAVALAKIAKSAGLQEGAEPEAVATAVSGRLEGSSADFVPRVQFDELAGQLTRLVDDNTQTKATTAVDQAMAEGKVVPAARTWALDYAKKNPEGFAAFCKAAPVVVKPGAQHRADPPPNKGAELDDDELAVCRQLGITPEAYKKARDEEVAR</sequence>
<organism evidence="1 2">
    <name type="scientific">Tistlia consotensis USBA 355</name>
    <dbReference type="NCBI Taxonomy" id="560819"/>
    <lineage>
        <taxon>Bacteria</taxon>
        <taxon>Pseudomonadati</taxon>
        <taxon>Pseudomonadota</taxon>
        <taxon>Alphaproteobacteria</taxon>
        <taxon>Rhodospirillales</taxon>
        <taxon>Rhodovibrionaceae</taxon>
        <taxon>Tistlia</taxon>
    </lineage>
</organism>
<keyword evidence="2" id="KW-1185">Reference proteome</keyword>
<proteinExistence type="predicted"/>
<dbReference type="RefSeq" id="WP_159460385.1">
    <property type="nucleotide sequence ID" value="NZ_FWZX01000048.1"/>
</dbReference>